<keyword evidence="1 4" id="KW-0349">Heme</keyword>
<dbReference type="InterPro" id="IPR036280">
    <property type="entry name" value="Multihaem_cyt_sf"/>
</dbReference>
<reference evidence="9" key="1">
    <citation type="journal article" date="2019" name="Int. J. Syst. Evol. Microbiol.">
        <title>The Global Catalogue of Microorganisms (GCM) 10K type strain sequencing project: providing services to taxonomists for standard genome sequencing and annotation.</title>
        <authorList>
            <consortium name="The Broad Institute Genomics Platform"/>
            <consortium name="The Broad Institute Genome Sequencing Center for Infectious Disease"/>
            <person name="Wu L."/>
            <person name="Ma J."/>
        </authorList>
    </citation>
    <scope>NUCLEOTIDE SEQUENCE [LARGE SCALE GENOMIC DNA]</scope>
    <source>
        <strain evidence="9">KCTC 42456</strain>
    </source>
</reference>
<evidence type="ECO:0000256" key="6">
    <source>
        <dbReference type="SAM" id="SignalP"/>
    </source>
</evidence>
<dbReference type="SUPFAM" id="SSF46626">
    <property type="entry name" value="Cytochrome c"/>
    <property type="match status" value="1"/>
</dbReference>
<feature type="domain" description="Cytochrome c" evidence="7">
    <location>
        <begin position="50"/>
        <end position="142"/>
    </location>
</feature>
<dbReference type="Gene3D" id="3.90.10.10">
    <property type="entry name" value="Cytochrome C3"/>
    <property type="match status" value="2"/>
</dbReference>
<dbReference type="PANTHER" id="PTHR39425:SF1">
    <property type="entry name" value="CYTOCHROME C7-LIKE DOMAIN-CONTAINING PROTEIN"/>
    <property type="match status" value="1"/>
</dbReference>
<evidence type="ECO:0000259" key="7">
    <source>
        <dbReference type="PROSITE" id="PS51007"/>
    </source>
</evidence>
<feature type="signal peptide" evidence="6">
    <location>
        <begin position="1"/>
        <end position="25"/>
    </location>
</feature>
<organism evidence="8 9">
    <name type="scientific">Pedobacter alpinus</name>
    <dbReference type="NCBI Taxonomy" id="1590643"/>
    <lineage>
        <taxon>Bacteria</taxon>
        <taxon>Pseudomonadati</taxon>
        <taxon>Bacteroidota</taxon>
        <taxon>Sphingobacteriia</taxon>
        <taxon>Sphingobacteriales</taxon>
        <taxon>Sphingobacteriaceae</taxon>
        <taxon>Pedobacter</taxon>
    </lineage>
</organism>
<dbReference type="RefSeq" id="WP_379040704.1">
    <property type="nucleotide sequence ID" value="NZ_JBHSKW010000005.1"/>
</dbReference>
<dbReference type="PANTHER" id="PTHR39425">
    <property type="entry name" value="LIPOPROTEIN CYTOCHROME C"/>
    <property type="match status" value="1"/>
</dbReference>
<feature type="transmembrane region" description="Helical" evidence="5">
    <location>
        <begin position="232"/>
        <end position="253"/>
    </location>
</feature>
<sequence>MRNFSSHFRKLLKPLALATVIAVSAISVTFGQDAPADSSATATPASTVAGDAAAGEALFKANCTSCHALNKRVLGPALAGVNQKYTNEWLKKWIKNSSALIASGDKQAVAVYEEYNKAVMTSFPQLSDGDIDNMLAYIQVEGDKKPEVAAGAVAGGAAAADTGISDFMLIGLVAVVLIAFLVILVLNKVIGTLERLLLKKGDSIILLEEEEAVEEKTDKYATVKKLAKNKKFVAFVVLALLITLSTFGFMDLWNTGIQTGYQPVQPIKFSHQLHAGANQIECQYCHSGAWKSKNATIPSLNVCMNCHKYVQATENYGGEISPEIQKIYTALDYNPETQKYGQNTRPIEWVRIHNLPDLAYFNHSQHVKVAGIECQKCHGEIQEMAEVYQYAPLTMKWCINCHKETEVNSKGNAYYDKVIAAHEQIKNGEKVTAAVLGGLECGKCHY</sequence>
<keyword evidence="2 4" id="KW-0479">Metal-binding</keyword>
<evidence type="ECO:0000256" key="3">
    <source>
        <dbReference type="ARBA" id="ARBA00023004"/>
    </source>
</evidence>
<keyword evidence="5" id="KW-0812">Transmembrane</keyword>
<evidence type="ECO:0000256" key="5">
    <source>
        <dbReference type="SAM" id="Phobius"/>
    </source>
</evidence>
<protein>
    <submittedName>
        <fullName evidence="8">Cytochrome c3 family protein</fullName>
    </submittedName>
</protein>
<dbReference type="Pfam" id="PF14522">
    <property type="entry name" value="Cytochrome_C7"/>
    <property type="match status" value="1"/>
</dbReference>
<dbReference type="Proteomes" id="UP001597546">
    <property type="component" value="Unassembled WGS sequence"/>
</dbReference>
<keyword evidence="6" id="KW-0732">Signal</keyword>
<dbReference type="InterPro" id="IPR009056">
    <property type="entry name" value="Cyt_c-like_dom"/>
</dbReference>
<comment type="caution">
    <text evidence="8">The sequence shown here is derived from an EMBL/GenBank/DDBJ whole genome shotgun (WGS) entry which is preliminary data.</text>
</comment>
<feature type="transmembrane region" description="Helical" evidence="5">
    <location>
        <begin position="167"/>
        <end position="190"/>
    </location>
</feature>
<keyword evidence="9" id="KW-1185">Reference proteome</keyword>
<keyword evidence="3 4" id="KW-0408">Iron</keyword>
<proteinExistence type="predicted"/>
<evidence type="ECO:0000256" key="4">
    <source>
        <dbReference type="PROSITE-ProRule" id="PRU00433"/>
    </source>
</evidence>
<keyword evidence="5" id="KW-1133">Transmembrane helix</keyword>
<name>A0ABW5TN43_9SPHI</name>
<dbReference type="SUPFAM" id="SSF48695">
    <property type="entry name" value="Multiheme cytochromes"/>
    <property type="match status" value="1"/>
</dbReference>
<feature type="chain" id="PRO_5046676582" evidence="6">
    <location>
        <begin position="26"/>
        <end position="446"/>
    </location>
</feature>
<evidence type="ECO:0000256" key="1">
    <source>
        <dbReference type="ARBA" id="ARBA00022617"/>
    </source>
</evidence>
<dbReference type="InterPro" id="IPR029467">
    <property type="entry name" value="Cyt_c7-like"/>
</dbReference>
<evidence type="ECO:0000256" key="2">
    <source>
        <dbReference type="ARBA" id="ARBA00022723"/>
    </source>
</evidence>
<evidence type="ECO:0000313" key="9">
    <source>
        <dbReference type="Proteomes" id="UP001597546"/>
    </source>
</evidence>
<dbReference type="PROSITE" id="PS51007">
    <property type="entry name" value="CYTC"/>
    <property type="match status" value="1"/>
</dbReference>
<keyword evidence="5" id="KW-0472">Membrane</keyword>
<dbReference type="Pfam" id="PF00034">
    <property type="entry name" value="Cytochrom_C"/>
    <property type="match status" value="1"/>
</dbReference>
<dbReference type="InterPro" id="IPR036909">
    <property type="entry name" value="Cyt_c-like_dom_sf"/>
</dbReference>
<evidence type="ECO:0000313" key="8">
    <source>
        <dbReference type="EMBL" id="MFD2730531.1"/>
    </source>
</evidence>
<dbReference type="Gene3D" id="1.10.760.10">
    <property type="entry name" value="Cytochrome c-like domain"/>
    <property type="match status" value="1"/>
</dbReference>
<accession>A0ABW5TN43</accession>
<dbReference type="CDD" id="cd08168">
    <property type="entry name" value="Cytochrom_C3"/>
    <property type="match status" value="1"/>
</dbReference>
<dbReference type="EMBL" id="JBHULV010000008">
    <property type="protein sequence ID" value="MFD2730531.1"/>
    <property type="molecule type" value="Genomic_DNA"/>
</dbReference>
<gene>
    <name evidence="8" type="ORF">ACFSSE_02345</name>
</gene>